<feature type="domain" description="Cupin type-2" evidence="2">
    <location>
        <begin position="55"/>
        <end position="124"/>
    </location>
</feature>
<organism evidence="3 4">
    <name type="scientific">Prevotella melaninogenica</name>
    <dbReference type="NCBI Taxonomy" id="28132"/>
    <lineage>
        <taxon>Bacteria</taxon>
        <taxon>Pseudomonadati</taxon>
        <taxon>Bacteroidota</taxon>
        <taxon>Bacteroidia</taxon>
        <taxon>Bacteroidales</taxon>
        <taxon>Prevotellaceae</taxon>
        <taxon>Prevotella</taxon>
    </lineage>
</organism>
<dbReference type="InterPro" id="IPR013096">
    <property type="entry name" value="Cupin_2"/>
</dbReference>
<dbReference type="PANTHER" id="PTHR35848:SF6">
    <property type="entry name" value="CUPIN TYPE-2 DOMAIN-CONTAINING PROTEIN"/>
    <property type="match status" value="1"/>
</dbReference>
<dbReference type="InterPro" id="IPR051610">
    <property type="entry name" value="GPI/OXD"/>
</dbReference>
<dbReference type="RefSeq" id="WP_004359337.1">
    <property type="nucleotide sequence ID" value="NZ_CP054010.1"/>
</dbReference>
<gene>
    <name evidence="3" type="ORF">FIU21_02725</name>
</gene>
<dbReference type="Pfam" id="PF07883">
    <property type="entry name" value="Cupin_2"/>
    <property type="match status" value="1"/>
</dbReference>
<dbReference type="Gene3D" id="2.60.120.10">
    <property type="entry name" value="Jelly Rolls"/>
    <property type="match status" value="1"/>
</dbReference>
<keyword evidence="1" id="KW-0479">Metal-binding</keyword>
<accession>A0A7D4KGW5</accession>
<dbReference type="InterPro" id="IPR011051">
    <property type="entry name" value="RmlC_Cupin_sf"/>
</dbReference>
<evidence type="ECO:0000259" key="2">
    <source>
        <dbReference type="Pfam" id="PF07883"/>
    </source>
</evidence>
<evidence type="ECO:0000256" key="1">
    <source>
        <dbReference type="ARBA" id="ARBA00022723"/>
    </source>
</evidence>
<sequence>MKTVETIKNGKNFTAVNVGKLSDIKDYVLPFGEIEIPGKVFAGQALQATGSELSFQTLVPGQDSGFLHTHKTHEELYFILKGEGEYQVDGEVFPVTEGSIIRVAPEGKRALKNTGNDEMLMLCIQYKANSFAENDAPAGDGVILNEELKW</sequence>
<dbReference type="CDD" id="cd06985">
    <property type="entry name" value="cupin_BF4112"/>
    <property type="match status" value="1"/>
</dbReference>
<dbReference type="SUPFAM" id="SSF51182">
    <property type="entry name" value="RmlC-like cupins"/>
    <property type="match status" value="1"/>
</dbReference>
<dbReference type="InterPro" id="IPR014710">
    <property type="entry name" value="RmlC-like_jellyroll"/>
</dbReference>
<evidence type="ECO:0000313" key="3">
    <source>
        <dbReference type="EMBL" id="QKH87921.1"/>
    </source>
</evidence>
<dbReference type="PANTHER" id="PTHR35848">
    <property type="entry name" value="OXALATE-BINDING PROTEIN"/>
    <property type="match status" value="1"/>
</dbReference>
<evidence type="ECO:0000313" key="4">
    <source>
        <dbReference type="Proteomes" id="UP000500843"/>
    </source>
</evidence>
<protein>
    <submittedName>
        <fullName evidence="3">Cupin domain-containing protein</fullName>
    </submittedName>
</protein>
<name>A0A7D4KGW5_9BACT</name>
<proteinExistence type="predicted"/>
<dbReference type="GO" id="GO:0046872">
    <property type="term" value="F:metal ion binding"/>
    <property type="evidence" value="ECO:0007669"/>
    <property type="project" value="UniProtKB-KW"/>
</dbReference>
<reference evidence="3 4" key="1">
    <citation type="submission" date="2020-05" db="EMBL/GenBank/DDBJ databases">
        <title>FDA dAtabase for Regulatory Grade micrObial Sequences (FDA-ARGOS): Supporting development and validation of Infectious Disease Dx tests.</title>
        <authorList>
            <person name="Moreno J."/>
            <person name="Tallon L."/>
            <person name="Sadzewicz L."/>
            <person name="Zhao X."/>
            <person name="Vavikolanu K."/>
            <person name="Mehta A."/>
            <person name="Aluvathingal J."/>
            <person name="Nadendla S."/>
            <person name="Myers T."/>
            <person name="Yan Y."/>
            <person name="Sichtig H."/>
        </authorList>
    </citation>
    <scope>NUCLEOTIDE SEQUENCE [LARGE SCALE GENOMIC DNA]</scope>
    <source>
        <strain evidence="3 4">FDAARGOS_760</strain>
    </source>
</reference>
<dbReference type="EMBL" id="CP054010">
    <property type="protein sequence ID" value="QKH87921.1"/>
    <property type="molecule type" value="Genomic_DNA"/>
</dbReference>
<dbReference type="Proteomes" id="UP000500843">
    <property type="component" value="Chromosome 1"/>
</dbReference>
<dbReference type="AlphaFoldDB" id="A0A7D4KGW5"/>